<dbReference type="HOGENOM" id="CLU_1008549_0_0_1"/>
<dbReference type="OrthoDB" id="10375854at2759"/>
<dbReference type="AlphaFoldDB" id="A0A0C9WYA3"/>
<feature type="compositionally biased region" description="Low complexity" evidence="1">
    <location>
        <begin position="117"/>
        <end position="128"/>
    </location>
</feature>
<protein>
    <submittedName>
        <fullName evidence="2">Uncharacterized protein</fullName>
    </submittedName>
</protein>
<keyword evidence="3" id="KW-1185">Reference proteome</keyword>
<proteinExistence type="predicted"/>
<sequence length="273" mass="30507">MFSSGRQENRRNVAANLQSFEDEAEAENIVYPMRPERIQSIRRWVSDVGREQSRRNVQSSQHMNSGVGAFPPKEFTASSQSDAMTVSSEDEEDIADRLDRAALLLNLENSNVHHTKPPSFTRSRPPRTGHTTQIRQGPRATVKSSVFQDAHGLGLGEGTSIHNVGGSVRVTHRQDGGTVRKSVIVNDGRNVTVINSVNGRPIGPREHDYDPFKTHHDASDFLQSTRPAERTFNYNPQPHYNQGPPNLNTLNALPKGLPPRHLRNGNYIIPRWG</sequence>
<organism evidence="2 3">
    <name type="scientific">Laccaria amethystina LaAM-08-1</name>
    <dbReference type="NCBI Taxonomy" id="1095629"/>
    <lineage>
        <taxon>Eukaryota</taxon>
        <taxon>Fungi</taxon>
        <taxon>Dikarya</taxon>
        <taxon>Basidiomycota</taxon>
        <taxon>Agaricomycotina</taxon>
        <taxon>Agaricomycetes</taxon>
        <taxon>Agaricomycetidae</taxon>
        <taxon>Agaricales</taxon>
        <taxon>Agaricineae</taxon>
        <taxon>Hydnangiaceae</taxon>
        <taxon>Laccaria</taxon>
    </lineage>
</organism>
<accession>A0A0C9WYA3</accession>
<reference evidence="2 3" key="1">
    <citation type="submission" date="2014-04" db="EMBL/GenBank/DDBJ databases">
        <authorList>
            <consortium name="DOE Joint Genome Institute"/>
            <person name="Kuo A."/>
            <person name="Kohler A."/>
            <person name="Nagy L.G."/>
            <person name="Floudas D."/>
            <person name="Copeland A."/>
            <person name="Barry K.W."/>
            <person name="Cichocki N."/>
            <person name="Veneault-Fourrey C."/>
            <person name="LaButti K."/>
            <person name="Lindquist E.A."/>
            <person name="Lipzen A."/>
            <person name="Lundell T."/>
            <person name="Morin E."/>
            <person name="Murat C."/>
            <person name="Sun H."/>
            <person name="Tunlid A."/>
            <person name="Henrissat B."/>
            <person name="Grigoriev I.V."/>
            <person name="Hibbett D.S."/>
            <person name="Martin F."/>
            <person name="Nordberg H.P."/>
            <person name="Cantor M.N."/>
            <person name="Hua S.X."/>
        </authorList>
    </citation>
    <scope>NUCLEOTIDE SEQUENCE [LARGE SCALE GENOMIC DNA]</scope>
    <source>
        <strain evidence="2 3">LaAM-08-1</strain>
    </source>
</reference>
<evidence type="ECO:0000313" key="3">
    <source>
        <dbReference type="Proteomes" id="UP000054477"/>
    </source>
</evidence>
<feature type="region of interest" description="Disordered" evidence="1">
    <location>
        <begin position="52"/>
        <end position="90"/>
    </location>
</feature>
<dbReference type="EMBL" id="KN838683">
    <property type="protein sequence ID" value="KIJ97800.1"/>
    <property type="molecule type" value="Genomic_DNA"/>
</dbReference>
<feature type="region of interest" description="Disordered" evidence="1">
    <location>
        <begin position="108"/>
        <end position="142"/>
    </location>
</feature>
<gene>
    <name evidence="2" type="ORF">K443DRAFT_681241</name>
</gene>
<evidence type="ECO:0000256" key="1">
    <source>
        <dbReference type="SAM" id="MobiDB-lite"/>
    </source>
</evidence>
<name>A0A0C9WYA3_9AGAR</name>
<feature type="compositionally biased region" description="Polar residues" evidence="1">
    <location>
        <begin position="76"/>
        <end position="87"/>
    </location>
</feature>
<reference evidence="3" key="2">
    <citation type="submission" date="2015-01" db="EMBL/GenBank/DDBJ databases">
        <title>Evolutionary Origins and Diversification of the Mycorrhizal Mutualists.</title>
        <authorList>
            <consortium name="DOE Joint Genome Institute"/>
            <consortium name="Mycorrhizal Genomics Consortium"/>
            <person name="Kohler A."/>
            <person name="Kuo A."/>
            <person name="Nagy L.G."/>
            <person name="Floudas D."/>
            <person name="Copeland A."/>
            <person name="Barry K.W."/>
            <person name="Cichocki N."/>
            <person name="Veneault-Fourrey C."/>
            <person name="LaButti K."/>
            <person name="Lindquist E.A."/>
            <person name="Lipzen A."/>
            <person name="Lundell T."/>
            <person name="Morin E."/>
            <person name="Murat C."/>
            <person name="Riley R."/>
            <person name="Ohm R."/>
            <person name="Sun H."/>
            <person name="Tunlid A."/>
            <person name="Henrissat B."/>
            <person name="Grigoriev I.V."/>
            <person name="Hibbett D.S."/>
            <person name="Martin F."/>
        </authorList>
    </citation>
    <scope>NUCLEOTIDE SEQUENCE [LARGE SCALE GENOMIC DNA]</scope>
    <source>
        <strain evidence="3">LaAM-08-1</strain>
    </source>
</reference>
<feature type="compositionally biased region" description="Polar residues" evidence="1">
    <location>
        <begin position="55"/>
        <end position="64"/>
    </location>
</feature>
<evidence type="ECO:0000313" key="2">
    <source>
        <dbReference type="EMBL" id="KIJ97800.1"/>
    </source>
</evidence>
<dbReference type="Proteomes" id="UP000054477">
    <property type="component" value="Unassembled WGS sequence"/>
</dbReference>